<keyword evidence="1" id="KW-1133">Transmembrane helix</keyword>
<gene>
    <name evidence="2" type="ORF">AB0K40_18010</name>
</gene>
<reference evidence="2 3" key="1">
    <citation type="submission" date="2024-06" db="EMBL/GenBank/DDBJ databases">
        <title>The Natural Products Discovery Center: Release of the First 8490 Sequenced Strains for Exploring Actinobacteria Biosynthetic Diversity.</title>
        <authorList>
            <person name="Kalkreuter E."/>
            <person name="Kautsar S.A."/>
            <person name="Yang D."/>
            <person name="Bader C.D."/>
            <person name="Teijaro C.N."/>
            <person name="Fluegel L."/>
            <person name="Davis C.M."/>
            <person name="Simpson J.R."/>
            <person name="Lauterbach L."/>
            <person name="Steele A.D."/>
            <person name="Gui C."/>
            <person name="Meng S."/>
            <person name="Li G."/>
            <person name="Viehrig K."/>
            <person name="Ye F."/>
            <person name="Su P."/>
            <person name="Kiefer A.F."/>
            <person name="Nichols A."/>
            <person name="Cepeda A.J."/>
            <person name="Yan W."/>
            <person name="Fan B."/>
            <person name="Jiang Y."/>
            <person name="Adhikari A."/>
            <person name="Zheng C.-J."/>
            <person name="Schuster L."/>
            <person name="Cowan T.M."/>
            <person name="Smanski M.J."/>
            <person name="Chevrette M.G."/>
            <person name="De Carvalho L.P.S."/>
            <person name="Shen B."/>
        </authorList>
    </citation>
    <scope>NUCLEOTIDE SEQUENCE [LARGE SCALE GENOMIC DNA]</scope>
    <source>
        <strain evidence="2 3">NPDC049574</strain>
    </source>
</reference>
<dbReference type="RefSeq" id="WP_364450838.1">
    <property type="nucleotide sequence ID" value="NZ_JBFARM010000005.1"/>
</dbReference>
<protein>
    <recommendedName>
        <fullName evidence="4">DUF3995 domain-containing protein</fullName>
    </recommendedName>
</protein>
<proteinExistence type="predicted"/>
<feature type="transmembrane region" description="Helical" evidence="1">
    <location>
        <begin position="65"/>
        <end position="84"/>
    </location>
</feature>
<organism evidence="2 3">
    <name type="scientific">Nonomuraea bangladeshensis</name>
    <dbReference type="NCBI Taxonomy" id="404385"/>
    <lineage>
        <taxon>Bacteria</taxon>
        <taxon>Bacillati</taxon>
        <taxon>Actinomycetota</taxon>
        <taxon>Actinomycetes</taxon>
        <taxon>Streptosporangiales</taxon>
        <taxon>Streptosporangiaceae</taxon>
        <taxon>Nonomuraea</taxon>
    </lineage>
</organism>
<evidence type="ECO:0000313" key="2">
    <source>
        <dbReference type="EMBL" id="MEV4287404.1"/>
    </source>
</evidence>
<accession>A0ABV3H4G1</accession>
<comment type="caution">
    <text evidence="2">The sequence shown here is derived from an EMBL/GenBank/DDBJ whole genome shotgun (WGS) entry which is preliminary data.</text>
</comment>
<evidence type="ECO:0008006" key="4">
    <source>
        <dbReference type="Google" id="ProtNLM"/>
    </source>
</evidence>
<keyword evidence="1" id="KW-0812">Transmembrane</keyword>
<dbReference type="Proteomes" id="UP001552427">
    <property type="component" value="Unassembled WGS sequence"/>
</dbReference>
<name>A0ABV3H4G1_9ACTN</name>
<sequence>MTTTQTTGAPTIGGGAPPLPNPFYSRAWACWAAGVIGSFTILEAAALLRAPGHGTLSAQLRRRRALSAACIAAFGCWAVHHIAWQGADQ</sequence>
<keyword evidence="3" id="KW-1185">Reference proteome</keyword>
<keyword evidence="1" id="KW-0472">Membrane</keyword>
<dbReference type="EMBL" id="JBFARM010000005">
    <property type="protein sequence ID" value="MEV4287404.1"/>
    <property type="molecule type" value="Genomic_DNA"/>
</dbReference>
<evidence type="ECO:0000313" key="3">
    <source>
        <dbReference type="Proteomes" id="UP001552427"/>
    </source>
</evidence>
<evidence type="ECO:0000256" key="1">
    <source>
        <dbReference type="SAM" id="Phobius"/>
    </source>
</evidence>